<dbReference type="RefSeq" id="WP_277534030.1">
    <property type="nucleotide sequence ID" value="NZ_JAPDIA010000007.1"/>
</dbReference>
<evidence type="ECO:0000256" key="1">
    <source>
        <dbReference type="ARBA" id="ARBA00024353"/>
    </source>
</evidence>
<organism evidence="4 5">
    <name type="scientific">Cohnella rhizosphaerae</name>
    <dbReference type="NCBI Taxonomy" id="1457232"/>
    <lineage>
        <taxon>Bacteria</taxon>
        <taxon>Bacillati</taxon>
        <taxon>Bacillota</taxon>
        <taxon>Bacilli</taxon>
        <taxon>Bacillales</taxon>
        <taxon>Paenibacillaceae</taxon>
        <taxon>Cohnella</taxon>
    </lineage>
</organism>
<evidence type="ECO:0000259" key="3">
    <source>
        <dbReference type="Pfam" id="PF13490"/>
    </source>
</evidence>
<dbReference type="InterPro" id="IPR027383">
    <property type="entry name" value="Znf_put"/>
</dbReference>
<feature type="domain" description="Putative zinc-finger" evidence="3">
    <location>
        <begin position="7"/>
        <end position="38"/>
    </location>
</feature>
<keyword evidence="5" id="KW-1185">Reference proteome</keyword>
<accession>A0A9X4KW55</accession>
<evidence type="ECO:0000313" key="5">
    <source>
        <dbReference type="Proteomes" id="UP001153404"/>
    </source>
</evidence>
<evidence type="ECO:0000256" key="2">
    <source>
        <dbReference type="ARBA" id="ARBA00024438"/>
    </source>
</evidence>
<dbReference type="Gene3D" id="1.10.10.1320">
    <property type="entry name" value="Anti-sigma factor, zinc-finger domain"/>
    <property type="match status" value="1"/>
</dbReference>
<comment type="caution">
    <text evidence="4">The sequence shown here is derived from an EMBL/GenBank/DDBJ whole genome shotgun (WGS) entry which is preliminary data.</text>
</comment>
<dbReference type="InterPro" id="IPR041916">
    <property type="entry name" value="Anti_sigma_zinc_sf"/>
</dbReference>
<name>A0A9X4KW55_9BACL</name>
<reference evidence="4" key="1">
    <citation type="submission" date="2022-10" db="EMBL/GenBank/DDBJ databases">
        <title>Comparative genomic analysis of Cohnella hashimotonis sp. nov., isolated from the International Space Station.</title>
        <authorList>
            <person name="Simpson A."/>
            <person name="Venkateswaran K."/>
        </authorList>
    </citation>
    <scope>NUCLEOTIDE SEQUENCE</scope>
    <source>
        <strain evidence="4">DSM 28161</strain>
    </source>
</reference>
<dbReference type="AlphaFoldDB" id="A0A9X4KW55"/>
<dbReference type="EMBL" id="JAPDIA010000007">
    <property type="protein sequence ID" value="MDG0811426.1"/>
    <property type="molecule type" value="Genomic_DNA"/>
</dbReference>
<proteinExistence type="inferred from homology"/>
<evidence type="ECO:0000313" key="4">
    <source>
        <dbReference type="EMBL" id="MDG0811426.1"/>
    </source>
</evidence>
<gene>
    <name evidence="4" type="ORF">OMP40_20170</name>
</gene>
<sequence length="88" mass="9229">MTQPHDETCDLLELYMLGGLTEEEAQRFEAHLSSCVSCGAQRQALADIVGLLPETADPQPVPEGMKKRILANVLAGAVPAEPAAKAGG</sequence>
<dbReference type="Pfam" id="PF13490">
    <property type="entry name" value="zf-HC2"/>
    <property type="match status" value="1"/>
</dbReference>
<dbReference type="Proteomes" id="UP001153404">
    <property type="component" value="Unassembled WGS sequence"/>
</dbReference>
<comment type="similarity">
    <text evidence="1">Belongs to the zinc-associated anti-sigma factor (ZAS) superfamily. Anti-sigma-W factor family.</text>
</comment>
<protein>
    <recommendedName>
        <fullName evidence="2">Anti-sigma-W factor RsiW</fullName>
    </recommendedName>
</protein>